<comment type="caution">
    <text evidence="2">The sequence shown here is derived from an EMBL/GenBank/DDBJ whole genome shotgun (WGS) entry which is preliminary data.</text>
</comment>
<organism evidence="2 3">
    <name type="scientific">Stenotrophomonas rhizophila</name>
    <dbReference type="NCBI Taxonomy" id="216778"/>
    <lineage>
        <taxon>Bacteria</taxon>
        <taxon>Pseudomonadati</taxon>
        <taxon>Pseudomonadota</taxon>
        <taxon>Gammaproteobacteria</taxon>
        <taxon>Lysobacterales</taxon>
        <taxon>Lysobacteraceae</taxon>
        <taxon>Stenotrophomonas</taxon>
    </lineage>
</organism>
<accession>A0AAW5PNX7</accession>
<sequence>MPSQEDAIQWVEWSALGIELLAIGLIVATILVSTVVYLLVLAVQHKDRADSYERYRRRLGRALLLGLEILVAADIVRTVALDSTMNAILSLGLLVIIRTFLSWSVVLEVEGFWPWKRPPERVLPTNEE</sequence>
<proteinExistence type="predicted"/>
<dbReference type="AlphaFoldDB" id="A0AAW5PNX7"/>
<evidence type="ECO:0000256" key="1">
    <source>
        <dbReference type="SAM" id="Phobius"/>
    </source>
</evidence>
<protein>
    <submittedName>
        <fullName evidence="2">Membrane protein</fullName>
    </submittedName>
</protein>
<feature type="transmembrane region" description="Helical" evidence="1">
    <location>
        <begin position="62"/>
        <end position="81"/>
    </location>
</feature>
<dbReference type="RefSeq" id="WP_259262059.1">
    <property type="nucleotide sequence ID" value="NZ_JANUEK010000009.1"/>
</dbReference>
<evidence type="ECO:0000313" key="2">
    <source>
        <dbReference type="EMBL" id="MCS4281590.1"/>
    </source>
</evidence>
<reference evidence="2" key="1">
    <citation type="submission" date="2022-08" db="EMBL/GenBank/DDBJ databases">
        <title>Genomic analyses of the natural microbiome of Caenorhabditis elegans.</title>
        <authorList>
            <person name="Samuel B."/>
        </authorList>
    </citation>
    <scope>NUCLEOTIDE SEQUENCE</scope>
    <source>
        <strain evidence="2">BIGb0277</strain>
    </source>
</reference>
<dbReference type="InterPro" id="IPR012427">
    <property type="entry name" value="DUF1622"/>
</dbReference>
<dbReference type="Pfam" id="PF07784">
    <property type="entry name" value="DUF1622"/>
    <property type="match status" value="1"/>
</dbReference>
<keyword evidence="1" id="KW-0812">Transmembrane</keyword>
<keyword evidence="1" id="KW-1133">Transmembrane helix</keyword>
<dbReference type="Proteomes" id="UP001320691">
    <property type="component" value="Unassembled WGS sequence"/>
</dbReference>
<dbReference type="PANTHER" id="PTHR38468:SF1">
    <property type="entry name" value="SLL0939 PROTEIN"/>
    <property type="match status" value="1"/>
</dbReference>
<dbReference type="EMBL" id="JANUEK010000009">
    <property type="protein sequence ID" value="MCS4281590.1"/>
    <property type="molecule type" value="Genomic_DNA"/>
</dbReference>
<keyword evidence="1" id="KW-0472">Membrane</keyword>
<feature type="transmembrane region" description="Helical" evidence="1">
    <location>
        <begin position="20"/>
        <end position="41"/>
    </location>
</feature>
<name>A0AAW5PNX7_9GAMM</name>
<gene>
    <name evidence="2" type="ORF">M2412_003607</name>
</gene>
<feature type="transmembrane region" description="Helical" evidence="1">
    <location>
        <begin position="87"/>
        <end position="107"/>
    </location>
</feature>
<evidence type="ECO:0000313" key="3">
    <source>
        <dbReference type="Proteomes" id="UP001320691"/>
    </source>
</evidence>
<dbReference type="PANTHER" id="PTHR38468">
    <property type="entry name" value="SLL0939 PROTEIN"/>
    <property type="match status" value="1"/>
</dbReference>